<dbReference type="Proteomes" id="UP000604046">
    <property type="component" value="Unassembled WGS sequence"/>
</dbReference>
<evidence type="ECO:0000313" key="4">
    <source>
        <dbReference type="Proteomes" id="UP000604046"/>
    </source>
</evidence>
<reference evidence="3" key="1">
    <citation type="submission" date="2021-02" db="EMBL/GenBank/DDBJ databases">
        <authorList>
            <person name="Dougan E. K."/>
            <person name="Rhodes N."/>
            <person name="Thang M."/>
            <person name="Chan C."/>
        </authorList>
    </citation>
    <scope>NUCLEOTIDE SEQUENCE</scope>
</reference>
<keyword evidence="4" id="KW-1185">Reference proteome</keyword>
<gene>
    <name evidence="3" type="ORF">SNAT2548_LOCUS34335</name>
</gene>
<dbReference type="InterPro" id="IPR031481">
    <property type="entry name" value="Glyco_tran_10_N"/>
</dbReference>
<feature type="region of interest" description="Disordered" evidence="1">
    <location>
        <begin position="44"/>
        <end position="76"/>
    </location>
</feature>
<sequence length="274" mass="29578">MVRQCLTLGCGLVAASVFANLTGGIYLKMPDSFAGAPVNTALAGDSTPSTTSTSSALVTGASGSGTTTDAPVRPSPSTLTTIFTNVACGSGRDDQSKVGNHVKLGLASACPVRCFITRELQKWRSADGVVLDPLCMSPLRTPDKSEKPAHQKWLFNFDFEPPVHMGSQLGRGAVQKLEPAIDWTFTYSPDSDFHKKHWAFNTRGGCQRFVNQLGGEQEPHTAVVLQQRMYRASPAQARRGLPDPVFASSCWNGSHLRCVWEARSVLQGWPGHYP</sequence>
<accession>A0A812V657</accession>
<dbReference type="Pfam" id="PF17039">
    <property type="entry name" value="Glyco_tran_10_N"/>
    <property type="match status" value="1"/>
</dbReference>
<proteinExistence type="predicted"/>
<name>A0A812V657_9DINO</name>
<evidence type="ECO:0000256" key="1">
    <source>
        <dbReference type="SAM" id="MobiDB-lite"/>
    </source>
</evidence>
<protein>
    <recommendedName>
        <fullName evidence="2">Fucosyltransferase N-terminal domain-containing protein</fullName>
    </recommendedName>
</protein>
<dbReference type="AlphaFoldDB" id="A0A812V657"/>
<feature type="domain" description="Fucosyltransferase N-terminal" evidence="2">
    <location>
        <begin position="112"/>
        <end position="194"/>
    </location>
</feature>
<evidence type="ECO:0000259" key="2">
    <source>
        <dbReference type="Pfam" id="PF17039"/>
    </source>
</evidence>
<dbReference type="EMBL" id="CAJNDS010002803">
    <property type="protein sequence ID" value="CAE7603779.1"/>
    <property type="molecule type" value="Genomic_DNA"/>
</dbReference>
<comment type="caution">
    <text evidence="3">The sequence shown here is derived from an EMBL/GenBank/DDBJ whole genome shotgun (WGS) entry which is preliminary data.</text>
</comment>
<organism evidence="3 4">
    <name type="scientific">Symbiodinium natans</name>
    <dbReference type="NCBI Taxonomy" id="878477"/>
    <lineage>
        <taxon>Eukaryota</taxon>
        <taxon>Sar</taxon>
        <taxon>Alveolata</taxon>
        <taxon>Dinophyceae</taxon>
        <taxon>Suessiales</taxon>
        <taxon>Symbiodiniaceae</taxon>
        <taxon>Symbiodinium</taxon>
    </lineage>
</organism>
<feature type="compositionally biased region" description="Low complexity" evidence="1">
    <location>
        <begin position="44"/>
        <end position="70"/>
    </location>
</feature>
<evidence type="ECO:0000313" key="3">
    <source>
        <dbReference type="EMBL" id="CAE7603779.1"/>
    </source>
</evidence>
<dbReference type="OrthoDB" id="6085082at2759"/>